<accession>A0A1F4T7T7</accession>
<dbReference type="Gene3D" id="3.40.640.10">
    <property type="entry name" value="Type I PLP-dependent aspartate aminotransferase-like (Major domain)"/>
    <property type="match status" value="1"/>
</dbReference>
<evidence type="ECO:0000256" key="3">
    <source>
        <dbReference type="ARBA" id="ARBA00011738"/>
    </source>
</evidence>
<feature type="binding site" evidence="11">
    <location>
        <position position="277"/>
    </location>
    <ligand>
        <name>substrate</name>
    </ligand>
</feature>
<protein>
    <recommendedName>
        <fullName evidence="11">Adenosylmethionine-8-amino-7-oxononanoate aminotransferase</fullName>
        <ecNumber evidence="11">2.6.1.62</ecNumber>
    </recommendedName>
    <alternativeName>
        <fullName evidence="11">7,8-diamino-pelargonic acid aminotransferase</fullName>
        <shortName evidence="11">DAPA AT</shortName>
        <shortName evidence="11">DAPA aminotransferase</shortName>
    </alternativeName>
    <alternativeName>
        <fullName evidence="11">7,8-diaminononanoate synthase</fullName>
        <shortName evidence="11">DANS</shortName>
    </alternativeName>
    <alternativeName>
        <fullName evidence="11">Diaminopelargonic acid synthase</fullName>
    </alternativeName>
</protein>
<dbReference type="Gene3D" id="3.90.1150.10">
    <property type="entry name" value="Aspartate Aminotransferase, domain 1"/>
    <property type="match status" value="1"/>
</dbReference>
<dbReference type="NCBIfam" id="TIGR00508">
    <property type="entry name" value="bioA"/>
    <property type="match status" value="1"/>
</dbReference>
<evidence type="ECO:0000256" key="6">
    <source>
        <dbReference type="ARBA" id="ARBA00022679"/>
    </source>
</evidence>
<comment type="subunit">
    <text evidence="3 11">Homodimer.</text>
</comment>
<dbReference type="InterPro" id="IPR015421">
    <property type="entry name" value="PyrdxlP-dep_Trfase_major"/>
</dbReference>
<dbReference type="Pfam" id="PF00202">
    <property type="entry name" value="Aminotran_3"/>
    <property type="match status" value="1"/>
</dbReference>
<evidence type="ECO:0000256" key="7">
    <source>
        <dbReference type="ARBA" id="ARBA00022691"/>
    </source>
</evidence>
<evidence type="ECO:0000256" key="1">
    <source>
        <dbReference type="ARBA" id="ARBA00001933"/>
    </source>
</evidence>
<keyword evidence="8 11" id="KW-0093">Biotin biosynthesis</keyword>
<evidence type="ECO:0000256" key="5">
    <source>
        <dbReference type="ARBA" id="ARBA00022576"/>
    </source>
</evidence>
<evidence type="ECO:0000256" key="9">
    <source>
        <dbReference type="ARBA" id="ARBA00022898"/>
    </source>
</evidence>
<comment type="catalytic activity">
    <reaction evidence="11">
        <text>(8S)-8-amino-7-oxononanoate + S-adenosyl-L-methionine = S-adenosyl-4-methylsulfanyl-2-oxobutanoate + (7R,8S)-7,8-diammoniononanoate</text>
        <dbReference type="Rhea" id="RHEA:16861"/>
        <dbReference type="ChEBI" id="CHEBI:16490"/>
        <dbReference type="ChEBI" id="CHEBI:59789"/>
        <dbReference type="ChEBI" id="CHEBI:149468"/>
        <dbReference type="ChEBI" id="CHEBI:149469"/>
        <dbReference type="EC" id="2.6.1.62"/>
    </reaction>
</comment>
<proteinExistence type="inferred from homology"/>
<dbReference type="InterPro" id="IPR015424">
    <property type="entry name" value="PyrdxlP-dep_Trfase"/>
</dbReference>
<dbReference type="EC" id="2.6.1.62" evidence="11"/>
<dbReference type="PANTHER" id="PTHR42684:SF17">
    <property type="entry name" value="ADENOSYLMETHIONINE-8-AMINO-7-OXONONANOATE AMINOTRANSFERASE"/>
    <property type="match status" value="1"/>
</dbReference>
<dbReference type="CDD" id="cd00610">
    <property type="entry name" value="OAT_like"/>
    <property type="match status" value="1"/>
</dbReference>
<sequence length="443" mass="49061">MNQRTKALLDKDKRHLWHPFTQMQDWLANDQLIIEKGDGAYLWDTEGKKYIDGCSSLWVTVHGHNNKNLNQAIKKQLDRVAHSTLLGLGNLPAIELAEQLIKIAPKGLSKVFYSDSGSTAVEIAIKIAFQYWQQKDGEPRRSVSGGPHKTKFITLTNAYHGDTIGSVSVGGINLFHKIYKPLLFKSIKVTPGDIIELEKVLKARHREIAAMIVEPLVQAAAGMLMMPKGYLKAVRRLCSKYGVLLIVDEVATGFGRTGKMFACEHEGVSPDLMCVAKGITGGYLPLAATLTTDRIYQAFLGRFEENKTFFHGHTYTGNPLACAAALASLKLFQQNKVLANVNRNAALLAKELPGFFQLEHVGDIRQCGTMVGIELSEDREAKRAYSSKIRMGHRVILEARKRGAIIRPLGDVIVLMPPQSIAQKELKELLAITYTSIKAATEK</sequence>
<feature type="binding site" evidence="11">
    <location>
        <position position="312"/>
    </location>
    <ligand>
        <name>substrate</name>
    </ligand>
</feature>
<evidence type="ECO:0000256" key="11">
    <source>
        <dbReference type="HAMAP-Rule" id="MF_00834"/>
    </source>
</evidence>
<dbReference type="GO" id="GO:0005737">
    <property type="term" value="C:cytoplasm"/>
    <property type="evidence" value="ECO:0007669"/>
    <property type="project" value="UniProtKB-SubCell"/>
</dbReference>
<keyword evidence="4 11" id="KW-0963">Cytoplasm</keyword>
<comment type="cofactor">
    <cofactor evidence="1 11">
        <name>pyridoxal 5'-phosphate</name>
        <dbReference type="ChEBI" id="CHEBI:597326"/>
    </cofactor>
</comment>
<keyword evidence="6 11" id="KW-0808">Transferase</keyword>
<feature type="binding site" evidence="11">
    <location>
        <begin position="313"/>
        <end position="314"/>
    </location>
    <ligand>
        <name>pyridoxal 5'-phosphate</name>
        <dbReference type="ChEBI" id="CHEBI:597326"/>
    </ligand>
</feature>
<dbReference type="SUPFAM" id="SSF53383">
    <property type="entry name" value="PLP-dependent transferases"/>
    <property type="match status" value="1"/>
</dbReference>
<evidence type="ECO:0000256" key="4">
    <source>
        <dbReference type="ARBA" id="ARBA00022490"/>
    </source>
</evidence>
<name>A0A1F4T7T7_UNCSA</name>
<organism evidence="12 13">
    <name type="scientific">candidate division WOR-1 bacterium RIFOXYC12_FULL_54_18</name>
    <dbReference type="NCBI Taxonomy" id="1802584"/>
    <lineage>
        <taxon>Bacteria</taxon>
        <taxon>Bacillati</taxon>
        <taxon>Saganbacteria</taxon>
    </lineage>
</organism>
<dbReference type="HAMAP" id="MF_00834">
    <property type="entry name" value="BioA"/>
    <property type="match status" value="1"/>
</dbReference>
<feature type="binding site" evidence="11">
    <location>
        <position position="248"/>
    </location>
    <ligand>
        <name>pyridoxal 5'-phosphate</name>
        <dbReference type="ChEBI" id="CHEBI:597326"/>
    </ligand>
</feature>
<dbReference type="InterPro" id="IPR049704">
    <property type="entry name" value="Aminotrans_3_PPA_site"/>
</dbReference>
<evidence type="ECO:0000313" key="12">
    <source>
        <dbReference type="EMBL" id="OGC28822.1"/>
    </source>
</evidence>
<comment type="similarity">
    <text evidence="10 11">Belongs to the class-III pyridoxal-phosphate-dependent aminotransferase family. BioA subfamily.</text>
</comment>
<dbReference type="AlphaFoldDB" id="A0A1F4T7T7"/>
<dbReference type="EMBL" id="MEUG01000001">
    <property type="protein sequence ID" value="OGC28822.1"/>
    <property type="molecule type" value="Genomic_DNA"/>
</dbReference>
<dbReference type="PANTHER" id="PTHR42684">
    <property type="entry name" value="ADENOSYLMETHIONINE-8-AMINO-7-OXONONANOATE AMINOTRANSFERASE"/>
    <property type="match status" value="1"/>
</dbReference>
<dbReference type="UniPathway" id="UPA00078">
    <property type="reaction ID" value="UER00160"/>
</dbReference>
<dbReference type="FunFam" id="3.40.640.10:FF:000078">
    <property type="entry name" value="Adenosylmethionine-8-amino-7-oxononanoate aminotransferase"/>
    <property type="match status" value="1"/>
</dbReference>
<evidence type="ECO:0000256" key="8">
    <source>
        <dbReference type="ARBA" id="ARBA00022756"/>
    </source>
</evidence>
<feature type="site" description="Participates in the substrate recognition with KAPA and in a stacking interaction with the adenine ring of SAM" evidence="11">
    <location>
        <position position="20"/>
    </location>
</feature>
<feature type="modified residue" description="N6-(pyridoxal phosphate)lysine" evidence="11">
    <location>
        <position position="277"/>
    </location>
</feature>
<gene>
    <name evidence="11" type="primary">bioA</name>
    <name evidence="12" type="ORF">A3K49_07755</name>
</gene>
<keyword evidence="7 11" id="KW-0949">S-adenosyl-L-methionine</keyword>
<evidence type="ECO:0000313" key="13">
    <source>
        <dbReference type="Proteomes" id="UP000178602"/>
    </source>
</evidence>
<dbReference type="InterPro" id="IPR005814">
    <property type="entry name" value="Aminotrans_3"/>
</dbReference>
<comment type="caution">
    <text evidence="11">Lacks conserved residue(s) required for the propagation of feature annotation.</text>
</comment>
<feature type="binding site" evidence="11">
    <location>
        <position position="407"/>
    </location>
    <ligand>
        <name>substrate</name>
    </ligand>
</feature>
<evidence type="ECO:0000256" key="10">
    <source>
        <dbReference type="ARBA" id="ARBA00060970"/>
    </source>
</evidence>
<dbReference type="GO" id="GO:0004015">
    <property type="term" value="F:adenosylmethionine-8-amino-7-oxononanoate transaminase activity"/>
    <property type="evidence" value="ECO:0007669"/>
    <property type="project" value="UniProtKB-UniRule"/>
</dbReference>
<feature type="binding site" evidence="11">
    <location>
        <begin position="117"/>
        <end position="118"/>
    </location>
    <ligand>
        <name>pyridoxal 5'-phosphate</name>
        <dbReference type="ChEBI" id="CHEBI:597326"/>
    </ligand>
</feature>
<reference evidence="12 13" key="1">
    <citation type="journal article" date="2016" name="Nat. Commun.">
        <title>Thousands of microbial genomes shed light on interconnected biogeochemical processes in an aquifer system.</title>
        <authorList>
            <person name="Anantharaman K."/>
            <person name="Brown C.T."/>
            <person name="Hug L.A."/>
            <person name="Sharon I."/>
            <person name="Castelle C.J."/>
            <person name="Probst A.J."/>
            <person name="Thomas B.C."/>
            <person name="Singh A."/>
            <person name="Wilkins M.J."/>
            <person name="Karaoz U."/>
            <person name="Brodie E.L."/>
            <person name="Williams K.H."/>
            <person name="Hubbard S.S."/>
            <person name="Banfield J.F."/>
        </authorList>
    </citation>
    <scope>NUCLEOTIDE SEQUENCE [LARGE SCALE GENOMIC DNA]</scope>
</reference>
<comment type="subcellular location">
    <subcellularLocation>
        <location evidence="2 11">Cytoplasm</location>
    </subcellularLocation>
</comment>
<dbReference type="PROSITE" id="PS00600">
    <property type="entry name" value="AA_TRANSFER_CLASS_3"/>
    <property type="match status" value="1"/>
</dbReference>
<dbReference type="PIRSF" id="PIRSF000521">
    <property type="entry name" value="Transaminase_4ab_Lys_Orn"/>
    <property type="match status" value="1"/>
</dbReference>
<evidence type="ECO:0000256" key="2">
    <source>
        <dbReference type="ARBA" id="ARBA00004496"/>
    </source>
</evidence>
<feature type="binding site" evidence="11">
    <location>
        <position position="159"/>
    </location>
    <ligand>
        <name>substrate</name>
    </ligand>
</feature>
<comment type="pathway">
    <text evidence="11">Cofactor biosynthesis; biotin biosynthesis; 7,8-diaminononanoate from 8-amino-7-oxononanoate (SAM route): step 1/1.</text>
</comment>
<dbReference type="GO" id="GO:0030170">
    <property type="term" value="F:pyridoxal phosphate binding"/>
    <property type="evidence" value="ECO:0007669"/>
    <property type="project" value="UniProtKB-UniRule"/>
</dbReference>
<dbReference type="InterPro" id="IPR005815">
    <property type="entry name" value="BioA"/>
</dbReference>
<keyword evidence="9 11" id="KW-0663">Pyridoxal phosphate</keyword>
<dbReference type="GO" id="GO:0009102">
    <property type="term" value="P:biotin biosynthetic process"/>
    <property type="evidence" value="ECO:0007669"/>
    <property type="project" value="UniProtKB-UniRule"/>
</dbReference>
<keyword evidence="5 11" id="KW-0032">Aminotransferase</keyword>
<comment type="caution">
    <text evidence="12">The sequence shown here is derived from an EMBL/GenBank/DDBJ whole genome shotgun (WGS) entry which is preliminary data.</text>
</comment>
<comment type="function">
    <text evidence="11">Catalyzes the transfer of the alpha-amino group from S-adenosyl-L-methionine (SAM) to 7-keto-8-aminopelargonic acid (KAPA) to form 7,8-diaminopelargonic acid (DAPA). It is the only aminotransferase known to utilize SAM as an amino donor.</text>
</comment>
<dbReference type="Proteomes" id="UP000178602">
    <property type="component" value="Unassembled WGS sequence"/>
</dbReference>
<dbReference type="InterPro" id="IPR015422">
    <property type="entry name" value="PyrdxlP-dep_Trfase_small"/>
</dbReference>